<evidence type="ECO:0000313" key="1">
    <source>
        <dbReference type="EMBL" id="OEK07626.1"/>
    </source>
</evidence>
<name>A0A1E5T8F5_9FLAO</name>
<accession>A0A1E5T8F5</accession>
<organism evidence="1 2">
    <name type="scientific">Flavivirga aquatica</name>
    <dbReference type="NCBI Taxonomy" id="1849968"/>
    <lineage>
        <taxon>Bacteria</taxon>
        <taxon>Pseudomonadati</taxon>
        <taxon>Bacteroidota</taxon>
        <taxon>Flavobacteriia</taxon>
        <taxon>Flavobacteriales</taxon>
        <taxon>Flavobacteriaceae</taxon>
        <taxon>Flavivirga</taxon>
    </lineage>
</organism>
<evidence type="ECO:0008006" key="3">
    <source>
        <dbReference type="Google" id="ProtNLM"/>
    </source>
</evidence>
<proteinExistence type="predicted"/>
<protein>
    <recommendedName>
        <fullName evidence="3">Membrane-binding protein</fullName>
    </recommendedName>
</protein>
<dbReference type="STRING" id="1849968.A8C32_17675"/>
<dbReference type="PROSITE" id="PS51257">
    <property type="entry name" value="PROKAR_LIPOPROTEIN"/>
    <property type="match status" value="1"/>
</dbReference>
<dbReference type="Gene3D" id="2.20.110.10">
    <property type="entry name" value="Histone H3 K4-specific methyltransferase SET7/9 N-terminal domain"/>
    <property type="match status" value="1"/>
</dbReference>
<keyword evidence="2" id="KW-1185">Reference proteome</keyword>
<reference evidence="1 2" key="1">
    <citation type="submission" date="2016-05" db="EMBL/GenBank/DDBJ databases">
        <title>Draft Genome Sequence of Algibacter sp. Strain SK-16 Isolated from the Surface Water of Aburatsubo Inlet.</title>
        <authorList>
            <person name="Wong S.-K."/>
            <person name="Yoshizawa S."/>
            <person name="Nakajima Y."/>
            <person name="Ogura Y."/>
            <person name="Tetsuya H."/>
            <person name="Hamasaki K."/>
        </authorList>
    </citation>
    <scope>NUCLEOTIDE SEQUENCE [LARGE SCALE GENOMIC DNA]</scope>
    <source>
        <strain evidence="1 2">SK-16</strain>
    </source>
</reference>
<dbReference type="AlphaFoldDB" id="A0A1E5T8F5"/>
<dbReference type="OrthoDB" id="7342920at2"/>
<gene>
    <name evidence="1" type="ORF">A8C32_17675</name>
</gene>
<dbReference type="SUPFAM" id="SSF82185">
    <property type="entry name" value="Histone H3 K4-specific methyltransferase SET7/9 N-terminal domain"/>
    <property type="match status" value="1"/>
</dbReference>
<dbReference type="Proteomes" id="UP000095713">
    <property type="component" value="Unassembled WGS sequence"/>
</dbReference>
<comment type="caution">
    <text evidence="1">The sequence shown here is derived from an EMBL/GenBank/DDBJ whole genome shotgun (WGS) entry which is preliminary data.</text>
</comment>
<dbReference type="EMBL" id="MDJD01000047">
    <property type="protein sequence ID" value="OEK07626.1"/>
    <property type="molecule type" value="Genomic_DNA"/>
</dbReference>
<sequence>MRIPVLCFIVVFVCSCKTKLIEVPDVEEVEYYAHDYKKFGYVSLTDYEYEEVIKNGIPKTMDGNFIVTSQKEGKIIFLSIKHFKDGKKVGEWKTFWNLLGNGLKLNFVANYQSDVLNGYYFNTDNHTSSEKGFYKNGKKNGSWVYFKADNNEEYITYKKGVKNGTYKSKKEDFIITGKYKKEKKDGVWIIENTFTKEVIKEFYNKGELYKKIEISPFDDY</sequence>
<dbReference type="RefSeq" id="WP_069830754.1">
    <property type="nucleotide sequence ID" value="NZ_MDJD01000047.1"/>
</dbReference>
<evidence type="ECO:0000313" key="2">
    <source>
        <dbReference type="Proteomes" id="UP000095713"/>
    </source>
</evidence>